<comment type="subcellular location">
    <subcellularLocation>
        <location evidence="3 11">Cytoplasm</location>
    </subcellularLocation>
</comment>
<accession>A0A7M1SNC7</accession>
<dbReference type="Proteomes" id="UP000593758">
    <property type="component" value="Chromosome"/>
</dbReference>
<dbReference type="CDD" id="cd06223">
    <property type="entry name" value="PRTases_typeI"/>
    <property type="match status" value="1"/>
</dbReference>
<evidence type="ECO:0000256" key="7">
    <source>
        <dbReference type="ARBA" id="ARBA00022490"/>
    </source>
</evidence>
<keyword evidence="10 11" id="KW-0660">Purine salvage</keyword>
<dbReference type="GO" id="GO:0016208">
    <property type="term" value="F:AMP binding"/>
    <property type="evidence" value="ECO:0007669"/>
    <property type="project" value="TreeGrafter"/>
</dbReference>
<dbReference type="UniPathway" id="UPA00588">
    <property type="reaction ID" value="UER00646"/>
</dbReference>
<dbReference type="GO" id="GO:0006166">
    <property type="term" value="P:purine ribonucleoside salvage"/>
    <property type="evidence" value="ECO:0007669"/>
    <property type="project" value="UniProtKB-KW"/>
</dbReference>
<evidence type="ECO:0000256" key="9">
    <source>
        <dbReference type="ARBA" id="ARBA00022679"/>
    </source>
</evidence>
<evidence type="ECO:0000259" key="12">
    <source>
        <dbReference type="Pfam" id="PF00156"/>
    </source>
</evidence>
<dbReference type="GO" id="GO:0005737">
    <property type="term" value="C:cytoplasm"/>
    <property type="evidence" value="ECO:0007669"/>
    <property type="project" value="UniProtKB-SubCell"/>
</dbReference>
<dbReference type="GO" id="GO:0003999">
    <property type="term" value="F:adenine phosphoribosyltransferase activity"/>
    <property type="evidence" value="ECO:0007669"/>
    <property type="project" value="UniProtKB-UniRule"/>
</dbReference>
<comment type="pathway">
    <text evidence="4 11">Purine metabolism; AMP biosynthesis via salvage pathway; AMP from adenine: step 1/1.</text>
</comment>
<evidence type="ECO:0000256" key="11">
    <source>
        <dbReference type="HAMAP-Rule" id="MF_00004"/>
    </source>
</evidence>
<dbReference type="EMBL" id="CP063169">
    <property type="protein sequence ID" value="QOR69076.1"/>
    <property type="molecule type" value="Genomic_DNA"/>
</dbReference>
<keyword evidence="7 11" id="KW-0963">Cytoplasm</keyword>
<evidence type="ECO:0000256" key="3">
    <source>
        <dbReference type="ARBA" id="ARBA00004496"/>
    </source>
</evidence>
<evidence type="ECO:0000256" key="6">
    <source>
        <dbReference type="ARBA" id="ARBA00011893"/>
    </source>
</evidence>
<dbReference type="InterPro" id="IPR005764">
    <property type="entry name" value="Ade_phspho_trans"/>
</dbReference>
<evidence type="ECO:0000313" key="14">
    <source>
        <dbReference type="Proteomes" id="UP000593758"/>
    </source>
</evidence>
<comment type="subunit">
    <text evidence="11">Homodimer.</text>
</comment>
<dbReference type="SUPFAM" id="SSF53271">
    <property type="entry name" value="PRTase-like"/>
    <property type="match status" value="1"/>
</dbReference>
<keyword evidence="14" id="KW-1185">Reference proteome</keyword>
<evidence type="ECO:0000256" key="4">
    <source>
        <dbReference type="ARBA" id="ARBA00004659"/>
    </source>
</evidence>
<evidence type="ECO:0000256" key="8">
    <source>
        <dbReference type="ARBA" id="ARBA00022676"/>
    </source>
</evidence>
<gene>
    <name evidence="11" type="primary">apt</name>
    <name evidence="13" type="ORF">IM660_09995</name>
</gene>
<evidence type="ECO:0000256" key="2">
    <source>
        <dbReference type="ARBA" id="ARBA00003968"/>
    </source>
</evidence>
<evidence type="ECO:0000256" key="1">
    <source>
        <dbReference type="ARBA" id="ARBA00000868"/>
    </source>
</evidence>
<dbReference type="InterPro" id="IPR050054">
    <property type="entry name" value="UPRTase/APRTase"/>
</dbReference>
<dbReference type="GO" id="GO:0006168">
    <property type="term" value="P:adenine salvage"/>
    <property type="evidence" value="ECO:0007669"/>
    <property type="project" value="InterPro"/>
</dbReference>
<comment type="catalytic activity">
    <reaction evidence="1 11">
        <text>AMP + diphosphate = 5-phospho-alpha-D-ribose 1-diphosphate + adenine</text>
        <dbReference type="Rhea" id="RHEA:16609"/>
        <dbReference type="ChEBI" id="CHEBI:16708"/>
        <dbReference type="ChEBI" id="CHEBI:33019"/>
        <dbReference type="ChEBI" id="CHEBI:58017"/>
        <dbReference type="ChEBI" id="CHEBI:456215"/>
        <dbReference type="EC" id="2.4.2.7"/>
    </reaction>
</comment>
<dbReference type="EC" id="2.4.2.7" evidence="6 11"/>
<dbReference type="KEGG" id="halt:IM660_09995"/>
<dbReference type="PANTHER" id="PTHR32315">
    <property type="entry name" value="ADENINE PHOSPHORIBOSYLTRANSFERASE"/>
    <property type="match status" value="1"/>
</dbReference>
<evidence type="ECO:0000313" key="13">
    <source>
        <dbReference type="EMBL" id="QOR69076.1"/>
    </source>
</evidence>
<dbReference type="NCBIfam" id="NF002636">
    <property type="entry name" value="PRK02304.1-5"/>
    <property type="match status" value="1"/>
</dbReference>
<keyword evidence="9 11" id="KW-0808">Transferase</keyword>
<dbReference type="FunFam" id="3.40.50.2020:FF:000021">
    <property type="entry name" value="Adenine phosphoribosyltransferase"/>
    <property type="match status" value="1"/>
</dbReference>
<dbReference type="GO" id="GO:0044209">
    <property type="term" value="P:AMP salvage"/>
    <property type="evidence" value="ECO:0007669"/>
    <property type="project" value="UniProtKB-UniRule"/>
</dbReference>
<feature type="domain" description="Phosphoribosyltransferase" evidence="12">
    <location>
        <begin position="55"/>
        <end position="157"/>
    </location>
</feature>
<dbReference type="NCBIfam" id="NF002634">
    <property type="entry name" value="PRK02304.1-3"/>
    <property type="match status" value="1"/>
</dbReference>
<name>A0A7M1SNC7_9MICO</name>
<reference evidence="13 14" key="1">
    <citation type="submission" date="2020-10" db="EMBL/GenBank/DDBJ databases">
        <title>Haloactinobacterium sp. RN3S43, a bacterium isolated from saline soil.</title>
        <authorList>
            <person name="Sun J.-Q."/>
        </authorList>
    </citation>
    <scope>NUCLEOTIDE SEQUENCE [LARGE SCALE GENOMIC DNA]</scope>
    <source>
        <strain evidence="13 14">RN3S43</strain>
    </source>
</reference>
<proteinExistence type="inferred from homology"/>
<dbReference type="RefSeq" id="WP_193495157.1">
    <property type="nucleotide sequence ID" value="NZ_CP063169.1"/>
</dbReference>
<dbReference type="Gene3D" id="3.40.50.2020">
    <property type="match status" value="1"/>
</dbReference>
<dbReference type="InterPro" id="IPR000836">
    <property type="entry name" value="PRTase_dom"/>
</dbReference>
<dbReference type="GO" id="GO:0002055">
    <property type="term" value="F:adenine binding"/>
    <property type="evidence" value="ECO:0007669"/>
    <property type="project" value="TreeGrafter"/>
</dbReference>
<evidence type="ECO:0000256" key="10">
    <source>
        <dbReference type="ARBA" id="ARBA00022726"/>
    </source>
</evidence>
<organism evidence="13 14">
    <name type="scientific">Ruania alkalisoli</name>
    <dbReference type="NCBI Taxonomy" id="2779775"/>
    <lineage>
        <taxon>Bacteria</taxon>
        <taxon>Bacillati</taxon>
        <taxon>Actinomycetota</taxon>
        <taxon>Actinomycetes</taxon>
        <taxon>Micrococcales</taxon>
        <taxon>Ruaniaceae</taxon>
        <taxon>Ruania</taxon>
    </lineage>
</organism>
<sequence length="180" mass="18417">MTPTPVSDGLSDLIRARVRDVPGFPQEGVTFRDITPLLADGTAFSAVIGHLADVFSGAVDAVAGIEARGFLLAAPLASVLGCSLLTVRKAGKLPPPVLSADYQLEYGSASIEIPADALRPGARVAVLDDVLATGGTAAAACALLERAGATITGLGFLLELGELGGRDRLPGRELHTLVTY</sequence>
<dbReference type="AlphaFoldDB" id="A0A7M1SNC7"/>
<dbReference type="InterPro" id="IPR029057">
    <property type="entry name" value="PRTase-like"/>
</dbReference>
<dbReference type="HAMAP" id="MF_00004">
    <property type="entry name" value="Aden_phosphoribosyltr"/>
    <property type="match status" value="1"/>
</dbReference>
<protein>
    <recommendedName>
        <fullName evidence="6 11">Adenine phosphoribosyltransferase</fullName>
        <shortName evidence="11">APRT</shortName>
        <ecNumber evidence="6 11">2.4.2.7</ecNumber>
    </recommendedName>
</protein>
<dbReference type="Pfam" id="PF00156">
    <property type="entry name" value="Pribosyltran"/>
    <property type="match status" value="1"/>
</dbReference>
<dbReference type="PANTHER" id="PTHR32315:SF3">
    <property type="entry name" value="ADENINE PHOSPHORIBOSYLTRANSFERASE"/>
    <property type="match status" value="1"/>
</dbReference>
<comment type="similarity">
    <text evidence="5 11">Belongs to the purine/pyrimidine phosphoribosyltransferase family.</text>
</comment>
<evidence type="ECO:0000256" key="5">
    <source>
        <dbReference type="ARBA" id="ARBA00008391"/>
    </source>
</evidence>
<keyword evidence="8 11" id="KW-0328">Glycosyltransferase</keyword>
<comment type="function">
    <text evidence="2 11">Catalyzes a salvage reaction resulting in the formation of AMP, that is energically less costly than de novo synthesis.</text>
</comment>